<evidence type="ECO:0000256" key="2">
    <source>
        <dbReference type="ARBA" id="ARBA00004953"/>
    </source>
</evidence>
<feature type="transmembrane region" description="Helical" evidence="9">
    <location>
        <begin position="49"/>
        <end position="69"/>
    </location>
</feature>
<dbReference type="NCBIfam" id="NF005792">
    <property type="entry name" value="PRK07630.1"/>
    <property type="match status" value="1"/>
</dbReference>
<dbReference type="RefSeq" id="WP_153117328.1">
    <property type="nucleotide sequence ID" value="NZ_JACIGE010000009.1"/>
</dbReference>
<evidence type="ECO:0000256" key="3">
    <source>
        <dbReference type="ARBA" id="ARBA00006263"/>
    </source>
</evidence>
<organism evidence="10 11">
    <name type="scientific">Rhodocyclus tenuis</name>
    <name type="common">Rhodospirillum tenue</name>
    <dbReference type="NCBI Taxonomy" id="1066"/>
    <lineage>
        <taxon>Bacteria</taxon>
        <taxon>Pseudomonadati</taxon>
        <taxon>Pseudomonadota</taxon>
        <taxon>Betaproteobacteria</taxon>
        <taxon>Rhodocyclales</taxon>
        <taxon>Rhodocyclaceae</taxon>
        <taxon>Rhodocyclus</taxon>
    </lineage>
</organism>
<dbReference type="PANTHER" id="PTHR34308">
    <property type="entry name" value="COBALAMIN BIOSYNTHESIS PROTEIN CBIB"/>
    <property type="match status" value="1"/>
</dbReference>
<keyword evidence="5 9" id="KW-0169">Cobalamin biosynthesis</keyword>
<sequence length="320" mass="34211">MSLLSLVVALLLEQLRPLPYRRFVREPLQALADFLEARLNGGARQHGTLAWLLAVLVPALLAGLVFYALHALSPLLAWLWNVGVLYLTLGFRQFSHYFTDIQLALRMGDLPHARQLLGEWRGSPADDCKADVNADENSHEIARAAISMALVASHRHVFGVLVCFVLLPGPSGAVLYRIADFLADYWGRSLGRHDGASLGAFGAFAARAFAVINWLPVRATAAGFAIVGNFEDAVYCWRTQADKESDAGIGIVLASGAGALGVRLVPSAAPNEVAEDIVEVGAGEDADADHMQSAVGLVWRALLLSLLLLLLLGFAGLAGA</sequence>
<dbReference type="InterPro" id="IPR004485">
    <property type="entry name" value="Cobalamin_biosynth_CobD/CbiB"/>
</dbReference>
<dbReference type="UniPathway" id="UPA00148"/>
<comment type="similarity">
    <text evidence="3 9">Belongs to the CobD/CbiB family.</text>
</comment>
<evidence type="ECO:0000256" key="8">
    <source>
        <dbReference type="ARBA" id="ARBA00023136"/>
    </source>
</evidence>
<reference evidence="10 11" key="1">
    <citation type="submission" date="2020-08" db="EMBL/GenBank/DDBJ databases">
        <title>Genome sequencing of Purple Non-Sulfur Bacteria from various extreme environments.</title>
        <authorList>
            <person name="Mayer M."/>
        </authorList>
    </citation>
    <scope>NUCLEOTIDE SEQUENCE [LARGE SCALE GENOMIC DNA]</scope>
    <source>
        <strain evidence="10 11">2761</strain>
    </source>
</reference>
<keyword evidence="7 9" id="KW-1133">Transmembrane helix</keyword>
<evidence type="ECO:0000313" key="11">
    <source>
        <dbReference type="Proteomes" id="UP000587070"/>
    </source>
</evidence>
<feature type="transmembrane region" description="Helical" evidence="9">
    <location>
        <begin position="76"/>
        <end position="94"/>
    </location>
</feature>
<dbReference type="GO" id="GO:0015420">
    <property type="term" value="F:ABC-type vitamin B12 transporter activity"/>
    <property type="evidence" value="ECO:0007669"/>
    <property type="project" value="UniProtKB-UniRule"/>
</dbReference>
<evidence type="ECO:0000256" key="7">
    <source>
        <dbReference type="ARBA" id="ARBA00022989"/>
    </source>
</evidence>
<dbReference type="Pfam" id="PF03186">
    <property type="entry name" value="CobD_Cbib"/>
    <property type="match status" value="1"/>
</dbReference>
<comment type="pathway">
    <text evidence="2 9">Cofactor biosynthesis; adenosylcobalamin biosynthesis.</text>
</comment>
<evidence type="ECO:0000256" key="9">
    <source>
        <dbReference type="HAMAP-Rule" id="MF_00024"/>
    </source>
</evidence>
<evidence type="ECO:0000256" key="1">
    <source>
        <dbReference type="ARBA" id="ARBA00004651"/>
    </source>
</evidence>
<dbReference type="GO" id="GO:0009236">
    <property type="term" value="P:cobalamin biosynthetic process"/>
    <property type="evidence" value="ECO:0007669"/>
    <property type="project" value="UniProtKB-UniRule"/>
</dbReference>
<dbReference type="OrthoDB" id="8533534at2"/>
<comment type="function">
    <text evidence="9">Converts cobyric acid to cobinamide by the addition of aminopropanol on the F carboxylic group.</text>
</comment>
<dbReference type="PANTHER" id="PTHR34308:SF1">
    <property type="entry name" value="COBALAMIN BIOSYNTHESIS PROTEIN CBIB"/>
    <property type="match status" value="1"/>
</dbReference>
<feature type="transmembrane region" description="Helical" evidence="9">
    <location>
        <begin position="196"/>
        <end position="215"/>
    </location>
</feature>
<dbReference type="HAMAP" id="MF_00024">
    <property type="entry name" value="CobD_CbiB"/>
    <property type="match status" value="1"/>
</dbReference>
<proteinExistence type="inferred from homology"/>
<name>A0A840G0Y0_RHOTE</name>
<accession>A0A840G0Y0</accession>
<keyword evidence="6 9" id="KW-0812">Transmembrane</keyword>
<dbReference type="EMBL" id="JACIGE010000009">
    <property type="protein sequence ID" value="MBB4248057.1"/>
    <property type="molecule type" value="Genomic_DNA"/>
</dbReference>
<keyword evidence="8 9" id="KW-0472">Membrane</keyword>
<feature type="transmembrane region" description="Helical" evidence="9">
    <location>
        <begin position="157"/>
        <end position="176"/>
    </location>
</feature>
<feature type="transmembrane region" description="Helical" evidence="9">
    <location>
        <begin position="297"/>
        <end position="318"/>
    </location>
</feature>
<evidence type="ECO:0000256" key="5">
    <source>
        <dbReference type="ARBA" id="ARBA00022573"/>
    </source>
</evidence>
<evidence type="ECO:0000256" key="4">
    <source>
        <dbReference type="ARBA" id="ARBA00022475"/>
    </source>
</evidence>
<protein>
    <recommendedName>
        <fullName evidence="9">Cobalamin biosynthesis protein CobD</fullName>
    </recommendedName>
</protein>
<dbReference type="Proteomes" id="UP000587070">
    <property type="component" value="Unassembled WGS sequence"/>
</dbReference>
<evidence type="ECO:0000313" key="10">
    <source>
        <dbReference type="EMBL" id="MBB4248057.1"/>
    </source>
</evidence>
<comment type="subcellular location">
    <subcellularLocation>
        <location evidence="1 9">Cell membrane</location>
        <topology evidence="1 9">Multi-pass membrane protein</topology>
    </subcellularLocation>
</comment>
<gene>
    <name evidence="9" type="primary">cobD</name>
    <name evidence="10" type="ORF">GGD90_002448</name>
</gene>
<dbReference type="GO" id="GO:0005886">
    <property type="term" value="C:plasma membrane"/>
    <property type="evidence" value="ECO:0007669"/>
    <property type="project" value="UniProtKB-SubCell"/>
</dbReference>
<dbReference type="GO" id="GO:0048472">
    <property type="term" value="F:threonine-phosphate decarboxylase activity"/>
    <property type="evidence" value="ECO:0007669"/>
    <property type="project" value="InterPro"/>
</dbReference>
<dbReference type="AlphaFoldDB" id="A0A840G0Y0"/>
<keyword evidence="11" id="KW-1185">Reference proteome</keyword>
<comment type="caution">
    <text evidence="10">The sequence shown here is derived from an EMBL/GenBank/DDBJ whole genome shotgun (WGS) entry which is preliminary data.</text>
</comment>
<evidence type="ECO:0000256" key="6">
    <source>
        <dbReference type="ARBA" id="ARBA00022692"/>
    </source>
</evidence>
<keyword evidence="4 9" id="KW-1003">Cell membrane</keyword>